<evidence type="ECO:0000313" key="3">
    <source>
        <dbReference type="Proteomes" id="UP001157974"/>
    </source>
</evidence>
<sequence>MAKRKEEEEEESSSEEVESSSEEEEDSIPEVNDEAAATAAQVDPAAAAAAGAPPQTFDPMNQFLGIPTYQSQAAQGQGVQPQQRAQAFNNTAQQRVAAVKAGMQQGGGQQWNQGGMDAVYQAQMKARQQQQQQAQLMQQMYATQQAQQQMAAYQTYNAAAAAAAYQTGQVNNMQLAVVDPNAGAAYRGGMGGGMMGGGMGGGALVPYQNQAAALIPAMEAEKVKQEASNYRVQRGTKPTRINASDQAFGPLLDQMMKK</sequence>
<keyword evidence="3" id="KW-1185">Reference proteome</keyword>
<feature type="compositionally biased region" description="Low complexity" evidence="1">
    <location>
        <begin position="35"/>
        <end position="54"/>
    </location>
</feature>
<comment type="caution">
    <text evidence="2">The sequence shown here is derived from an EMBL/GenBank/DDBJ whole genome shotgun (WGS) entry which is preliminary data.</text>
</comment>
<name>A0AAV8UJF6_9RHOD</name>
<evidence type="ECO:0000256" key="1">
    <source>
        <dbReference type="SAM" id="MobiDB-lite"/>
    </source>
</evidence>
<dbReference type="AlphaFoldDB" id="A0AAV8UJF6"/>
<accession>A0AAV8UJF6</accession>
<feature type="compositionally biased region" description="Acidic residues" evidence="1">
    <location>
        <begin position="7"/>
        <end position="33"/>
    </location>
</feature>
<reference evidence="2 3" key="1">
    <citation type="journal article" date="2023" name="Nat. Commun.">
        <title>Origin of minicircular mitochondrial genomes in red algae.</title>
        <authorList>
            <person name="Lee Y."/>
            <person name="Cho C.H."/>
            <person name="Lee Y.M."/>
            <person name="Park S.I."/>
            <person name="Yang J.H."/>
            <person name="West J.A."/>
            <person name="Bhattacharya D."/>
            <person name="Yoon H.S."/>
        </authorList>
    </citation>
    <scope>NUCLEOTIDE SEQUENCE [LARGE SCALE GENOMIC DNA]</scope>
    <source>
        <strain evidence="2 3">CCMP1338</strain>
        <tissue evidence="2">Whole cell</tissue>
    </source>
</reference>
<evidence type="ECO:0000313" key="2">
    <source>
        <dbReference type="EMBL" id="KAJ8902631.1"/>
    </source>
</evidence>
<dbReference type="Proteomes" id="UP001157974">
    <property type="component" value="Unassembled WGS sequence"/>
</dbReference>
<protein>
    <submittedName>
        <fullName evidence="2">Uncharacterized protein</fullName>
    </submittedName>
</protein>
<gene>
    <name evidence="2" type="ORF">NDN08_005951</name>
</gene>
<organism evidence="2 3">
    <name type="scientific">Rhodosorus marinus</name>
    <dbReference type="NCBI Taxonomy" id="101924"/>
    <lineage>
        <taxon>Eukaryota</taxon>
        <taxon>Rhodophyta</taxon>
        <taxon>Stylonematophyceae</taxon>
        <taxon>Stylonematales</taxon>
        <taxon>Stylonemataceae</taxon>
        <taxon>Rhodosorus</taxon>
    </lineage>
</organism>
<feature type="region of interest" description="Disordered" evidence="1">
    <location>
        <begin position="1"/>
        <end position="63"/>
    </location>
</feature>
<proteinExistence type="predicted"/>
<dbReference type="EMBL" id="JAMWBK010000008">
    <property type="protein sequence ID" value="KAJ8902631.1"/>
    <property type="molecule type" value="Genomic_DNA"/>
</dbReference>